<feature type="region of interest" description="Disordered" evidence="1">
    <location>
        <begin position="41"/>
        <end position="86"/>
    </location>
</feature>
<evidence type="ECO:0000313" key="4">
    <source>
        <dbReference type="Proteomes" id="UP000507222"/>
    </source>
</evidence>
<accession>A0A6J5V9H6</accession>
<evidence type="ECO:0000256" key="1">
    <source>
        <dbReference type="SAM" id="MobiDB-lite"/>
    </source>
</evidence>
<dbReference type="AlphaFoldDB" id="A0A6J5V9H6"/>
<sequence length="86" mass="9045">MAKSYVAMPQALHDDIHDAGNTVLQVANAAGFSVNLAGRRIGSAPPSPRRANPVHMVAPAPPEKPRVRLLQRPPPPPCKPSASSIP</sequence>
<dbReference type="EMBL" id="CAEKKB010000006">
    <property type="protein sequence ID" value="CAB4315855.1"/>
    <property type="molecule type" value="Genomic_DNA"/>
</dbReference>
<proteinExistence type="predicted"/>
<dbReference type="Proteomes" id="UP000507222">
    <property type="component" value="Unassembled WGS sequence"/>
</dbReference>
<name>A0A6J5V9H6_PRUAR</name>
<organism evidence="2 4">
    <name type="scientific">Prunus armeniaca</name>
    <name type="common">Apricot</name>
    <name type="synonym">Armeniaca vulgaris</name>
    <dbReference type="NCBI Taxonomy" id="36596"/>
    <lineage>
        <taxon>Eukaryota</taxon>
        <taxon>Viridiplantae</taxon>
        <taxon>Streptophyta</taxon>
        <taxon>Embryophyta</taxon>
        <taxon>Tracheophyta</taxon>
        <taxon>Spermatophyta</taxon>
        <taxon>Magnoliopsida</taxon>
        <taxon>eudicotyledons</taxon>
        <taxon>Gunneridae</taxon>
        <taxon>Pentapetalae</taxon>
        <taxon>rosids</taxon>
        <taxon>fabids</taxon>
        <taxon>Rosales</taxon>
        <taxon>Rosaceae</taxon>
        <taxon>Amygdaloideae</taxon>
        <taxon>Amygdaleae</taxon>
        <taxon>Prunus</taxon>
    </lineage>
</organism>
<evidence type="ECO:0000313" key="3">
    <source>
        <dbReference type="EMBL" id="CAB4315855.1"/>
    </source>
</evidence>
<dbReference type="EMBL" id="CAEKDK010000006">
    <property type="protein sequence ID" value="CAB4285686.1"/>
    <property type="molecule type" value="Genomic_DNA"/>
</dbReference>
<protein>
    <submittedName>
        <fullName evidence="2">Uncharacterized protein</fullName>
    </submittedName>
</protein>
<gene>
    <name evidence="2" type="ORF">CURHAP_LOCUS41538</name>
    <name evidence="3" type="ORF">ORAREDHAP_LOCUS40685</name>
</gene>
<evidence type="ECO:0000313" key="5">
    <source>
        <dbReference type="Proteomes" id="UP000507245"/>
    </source>
</evidence>
<dbReference type="Proteomes" id="UP000507245">
    <property type="component" value="Unassembled WGS sequence"/>
</dbReference>
<reference evidence="2 4" key="2">
    <citation type="submission" date="2020-05" db="EMBL/GenBank/DDBJ databases">
        <authorList>
            <person name="Campoy J."/>
            <person name="Schneeberger K."/>
            <person name="Spophaly S."/>
        </authorList>
    </citation>
    <scope>NUCLEOTIDE SEQUENCE [LARGE SCALE GENOMIC DNA]</scope>
    <source>
        <strain evidence="2">PruArmRojPasFocal</strain>
    </source>
</reference>
<keyword evidence="5" id="KW-1185">Reference proteome</keyword>
<reference evidence="5" key="1">
    <citation type="journal article" date="2020" name="Genome Biol.">
        <title>Gamete binning: chromosome-level and haplotype-resolved genome assembly enabled by high-throughput single-cell sequencing of gamete genomes.</title>
        <authorList>
            <person name="Campoy J.A."/>
            <person name="Sun H."/>
            <person name="Goel M."/>
            <person name="Jiao W.-B."/>
            <person name="Folz-Donahue K."/>
            <person name="Wang N."/>
            <person name="Rubio M."/>
            <person name="Liu C."/>
            <person name="Kukat C."/>
            <person name="Ruiz D."/>
            <person name="Huettel B."/>
            <person name="Schneeberger K."/>
        </authorList>
    </citation>
    <scope>NUCLEOTIDE SEQUENCE [LARGE SCALE GENOMIC DNA]</scope>
    <source>
        <strain evidence="5">cv. Rojo Pasion</strain>
    </source>
</reference>
<evidence type="ECO:0000313" key="2">
    <source>
        <dbReference type="EMBL" id="CAB4285686.1"/>
    </source>
</evidence>